<dbReference type="AlphaFoldDB" id="A0A840G4S4"/>
<protein>
    <submittedName>
        <fullName evidence="2">Uncharacterized protein</fullName>
    </submittedName>
</protein>
<comment type="caution">
    <text evidence="2">The sequence shown here is derived from an EMBL/GenBank/DDBJ whole genome shotgun (WGS) entry which is preliminary data.</text>
</comment>
<dbReference type="EMBL" id="JACIGE010000001">
    <property type="protein sequence ID" value="MBB4246010.1"/>
    <property type="molecule type" value="Genomic_DNA"/>
</dbReference>
<keyword evidence="3" id="KW-1185">Reference proteome</keyword>
<dbReference type="Proteomes" id="UP000587070">
    <property type="component" value="Unassembled WGS sequence"/>
</dbReference>
<sequence length="411" mass="45977">MATSPKAVRRLVLGQFDKIVDPSSAPLLDDPKTFFLLLFKDFDDAEGPALANLIADPIASQEYARFRKALTIESANYQGREQPPAHIKLNLPFKNPARLKARGKFMPFKVLEGKKDVTKWGFLATDITDLQPRFCFDRLIVERKNNANKGQNAGDPDLAPTWGGRIRSPVELDKPVVTSAVDPADDLEAACIEESGNFNDPLVTIIKDQKLVQQYRSRARQPRGAGESDGTASTGDLSGKGSTTELDIEVAPTPEIPITLDVFFDALALVVKAGYPFETIPISSSFRQRPDSGVVNFLPRHIRRVRSWHLTSDSAGAAPRGYVVAELFQGSVWRYLIEIQRKGAETLALLYVRHYQGQRIEKRELEQFMLSVARENGWGAKEYFKKWVCIPIKHRPKKGTLAFSQDIIKQL</sequence>
<evidence type="ECO:0000313" key="3">
    <source>
        <dbReference type="Proteomes" id="UP000587070"/>
    </source>
</evidence>
<organism evidence="2 3">
    <name type="scientific">Rhodocyclus tenuis</name>
    <name type="common">Rhodospirillum tenue</name>
    <dbReference type="NCBI Taxonomy" id="1066"/>
    <lineage>
        <taxon>Bacteria</taxon>
        <taxon>Pseudomonadati</taxon>
        <taxon>Pseudomonadota</taxon>
        <taxon>Betaproteobacteria</taxon>
        <taxon>Rhodocyclales</taxon>
        <taxon>Rhodocyclaceae</taxon>
        <taxon>Rhodocyclus</taxon>
    </lineage>
</organism>
<feature type="region of interest" description="Disordered" evidence="1">
    <location>
        <begin position="216"/>
        <end position="243"/>
    </location>
</feature>
<name>A0A840G4S4_RHOTE</name>
<dbReference type="RefSeq" id="WP_153114992.1">
    <property type="nucleotide sequence ID" value="NZ_JACIGE010000001.1"/>
</dbReference>
<reference evidence="2 3" key="1">
    <citation type="submission" date="2020-08" db="EMBL/GenBank/DDBJ databases">
        <title>Genome sequencing of Purple Non-Sulfur Bacteria from various extreme environments.</title>
        <authorList>
            <person name="Mayer M."/>
        </authorList>
    </citation>
    <scope>NUCLEOTIDE SEQUENCE [LARGE SCALE GENOMIC DNA]</scope>
    <source>
        <strain evidence="2 3">2761</strain>
    </source>
</reference>
<gene>
    <name evidence="2" type="ORF">GGD90_000359</name>
</gene>
<evidence type="ECO:0000256" key="1">
    <source>
        <dbReference type="SAM" id="MobiDB-lite"/>
    </source>
</evidence>
<proteinExistence type="predicted"/>
<evidence type="ECO:0000313" key="2">
    <source>
        <dbReference type="EMBL" id="MBB4246010.1"/>
    </source>
</evidence>
<feature type="compositionally biased region" description="Polar residues" evidence="1">
    <location>
        <begin position="230"/>
        <end position="243"/>
    </location>
</feature>
<accession>A0A840G4S4</accession>